<proteinExistence type="predicted"/>
<accession>A0A5C3PA81</accession>
<keyword evidence="2" id="KW-1185">Reference proteome</keyword>
<gene>
    <name evidence="1" type="ORF">K466DRAFT_600173</name>
</gene>
<dbReference type="EMBL" id="ML211191">
    <property type="protein sequence ID" value="TFK86625.1"/>
    <property type="molecule type" value="Genomic_DNA"/>
</dbReference>
<protein>
    <submittedName>
        <fullName evidence="1">Uncharacterized protein</fullName>
    </submittedName>
</protein>
<evidence type="ECO:0000313" key="1">
    <source>
        <dbReference type="EMBL" id="TFK86625.1"/>
    </source>
</evidence>
<evidence type="ECO:0000313" key="2">
    <source>
        <dbReference type="Proteomes" id="UP000308197"/>
    </source>
</evidence>
<sequence length="200" mass="22163">MPKRSSATLSSDAQTKILHKLLDDSAVRPAVTAAIQSVLGGSLRSYSSEVKKKLRQATKELRTTNHQNAKYFTLNDFPDATKAAYDLLLEVAEESIPGGSNADDDAEGRKRFDETADAMLVTLAKKRREEEGDDFKFADTLERMVKTAKRLEEEKGIEWWFPSTIALMQEWSGTAGTSTAAQVEHSSVTLRVASHPDLWS</sequence>
<reference evidence="1 2" key="1">
    <citation type="journal article" date="2019" name="Nat. Ecol. Evol.">
        <title>Megaphylogeny resolves global patterns of mushroom evolution.</title>
        <authorList>
            <person name="Varga T."/>
            <person name="Krizsan K."/>
            <person name="Foldi C."/>
            <person name="Dima B."/>
            <person name="Sanchez-Garcia M."/>
            <person name="Sanchez-Ramirez S."/>
            <person name="Szollosi G.J."/>
            <person name="Szarkandi J.G."/>
            <person name="Papp V."/>
            <person name="Albert L."/>
            <person name="Andreopoulos W."/>
            <person name="Angelini C."/>
            <person name="Antonin V."/>
            <person name="Barry K.W."/>
            <person name="Bougher N.L."/>
            <person name="Buchanan P."/>
            <person name="Buyck B."/>
            <person name="Bense V."/>
            <person name="Catcheside P."/>
            <person name="Chovatia M."/>
            <person name="Cooper J."/>
            <person name="Damon W."/>
            <person name="Desjardin D."/>
            <person name="Finy P."/>
            <person name="Geml J."/>
            <person name="Haridas S."/>
            <person name="Hughes K."/>
            <person name="Justo A."/>
            <person name="Karasinski D."/>
            <person name="Kautmanova I."/>
            <person name="Kiss B."/>
            <person name="Kocsube S."/>
            <person name="Kotiranta H."/>
            <person name="LaButti K.M."/>
            <person name="Lechner B.E."/>
            <person name="Liimatainen K."/>
            <person name="Lipzen A."/>
            <person name="Lukacs Z."/>
            <person name="Mihaltcheva S."/>
            <person name="Morgado L.N."/>
            <person name="Niskanen T."/>
            <person name="Noordeloos M.E."/>
            <person name="Ohm R.A."/>
            <person name="Ortiz-Santana B."/>
            <person name="Ovrebo C."/>
            <person name="Racz N."/>
            <person name="Riley R."/>
            <person name="Savchenko A."/>
            <person name="Shiryaev A."/>
            <person name="Soop K."/>
            <person name="Spirin V."/>
            <person name="Szebenyi C."/>
            <person name="Tomsovsky M."/>
            <person name="Tulloss R.E."/>
            <person name="Uehling J."/>
            <person name="Grigoriev I.V."/>
            <person name="Vagvolgyi C."/>
            <person name="Papp T."/>
            <person name="Martin F.M."/>
            <person name="Miettinen O."/>
            <person name="Hibbett D.S."/>
            <person name="Nagy L.G."/>
        </authorList>
    </citation>
    <scope>NUCLEOTIDE SEQUENCE [LARGE SCALE GENOMIC DNA]</scope>
    <source>
        <strain evidence="1 2">HHB13444</strain>
    </source>
</reference>
<dbReference type="AlphaFoldDB" id="A0A5C3PA81"/>
<dbReference type="InParanoid" id="A0A5C3PA81"/>
<dbReference type="Proteomes" id="UP000308197">
    <property type="component" value="Unassembled WGS sequence"/>
</dbReference>
<organism evidence="1 2">
    <name type="scientific">Polyporus arcularius HHB13444</name>
    <dbReference type="NCBI Taxonomy" id="1314778"/>
    <lineage>
        <taxon>Eukaryota</taxon>
        <taxon>Fungi</taxon>
        <taxon>Dikarya</taxon>
        <taxon>Basidiomycota</taxon>
        <taxon>Agaricomycotina</taxon>
        <taxon>Agaricomycetes</taxon>
        <taxon>Polyporales</taxon>
        <taxon>Polyporaceae</taxon>
        <taxon>Polyporus</taxon>
    </lineage>
</organism>
<name>A0A5C3PA81_9APHY</name>